<name>A0ABP0P5V6_9DINO</name>
<protein>
    <submittedName>
        <fullName evidence="1">Uncharacterized protein</fullName>
    </submittedName>
</protein>
<dbReference type="EMBL" id="CAXAMN010022569">
    <property type="protein sequence ID" value="CAK9070882.1"/>
    <property type="molecule type" value="Genomic_DNA"/>
</dbReference>
<accession>A0ABP0P5V6</accession>
<evidence type="ECO:0000313" key="2">
    <source>
        <dbReference type="Proteomes" id="UP001642484"/>
    </source>
</evidence>
<comment type="caution">
    <text evidence="1">The sequence shown here is derived from an EMBL/GenBank/DDBJ whole genome shotgun (WGS) entry which is preliminary data.</text>
</comment>
<dbReference type="Proteomes" id="UP001642484">
    <property type="component" value="Unassembled WGS sequence"/>
</dbReference>
<organism evidence="1 2">
    <name type="scientific">Durusdinium trenchii</name>
    <dbReference type="NCBI Taxonomy" id="1381693"/>
    <lineage>
        <taxon>Eukaryota</taxon>
        <taxon>Sar</taxon>
        <taxon>Alveolata</taxon>
        <taxon>Dinophyceae</taxon>
        <taxon>Suessiales</taxon>
        <taxon>Symbiodiniaceae</taxon>
        <taxon>Durusdinium</taxon>
    </lineage>
</organism>
<reference evidence="1 2" key="1">
    <citation type="submission" date="2024-02" db="EMBL/GenBank/DDBJ databases">
        <authorList>
            <person name="Chen Y."/>
            <person name="Shah S."/>
            <person name="Dougan E. K."/>
            <person name="Thang M."/>
            <person name="Chan C."/>
        </authorList>
    </citation>
    <scope>NUCLEOTIDE SEQUENCE [LARGE SCALE GENOMIC DNA]</scope>
</reference>
<gene>
    <name evidence="1" type="ORF">CCMP2556_LOCUS34882</name>
</gene>
<sequence>MVSWSAFSAEFCFQAMMLRSTVPPASVFWLRGGWQSRCLVLSASQFQHVLNDPGRTSETFAGHAGHTLSLLSGARRGTILQELCKMELVRLNPNSKIEEPTRGTRCNGAPRSASQAEYDFSMDGGKIRCKSAQLTWRRSEKRWGVFFRCVKLPWPGFRDQAPFDHLYLILFSPDSLHIIKHDLRTGATSAGKSTGSGGHSIYVRAAPGQECWQTARSQILKSFLTKGRCELVSCVDLSAFDVRTWLAKQMERLTTRQDHVYQWVPLNHMAPQLRGLQIERMAFEVDQILNPNCSFLRTSSKVDWVRGRVKVEIKHGQMLFNQKRQRWRCSFQNIKCASYGVRDCDLFDELWLAIYSPRGIHVFKHPGGQVRFSHSGLIEQDSGQQIRVYSSLNVLDVREALDEMLHKMEAWGCQPLATILW</sequence>
<keyword evidence="2" id="KW-1185">Reference proteome</keyword>
<evidence type="ECO:0000313" key="1">
    <source>
        <dbReference type="EMBL" id="CAK9070882.1"/>
    </source>
</evidence>
<proteinExistence type="predicted"/>